<proteinExistence type="predicted"/>
<dbReference type="AlphaFoldDB" id="A0A1X7BYP9"/>
<reference evidence="1 2" key="1">
    <citation type="submission" date="2017-03" db="EMBL/GenBank/DDBJ databases">
        <authorList>
            <person name="Afonso C.L."/>
            <person name="Miller P.J."/>
            <person name="Scott M.A."/>
            <person name="Spackman E."/>
            <person name="Goraichik I."/>
            <person name="Dimitrov K.M."/>
            <person name="Suarez D.L."/>
            <person name="Swayne D.E."/>
        </authorList>
    </citation>
    <scope>NUCLEOTIDE SEQUENCE [LARGE SCALE GENOMIC DNA]</scope>
    <source>
        <strain evidence="1 2">CECT 7745</strain>
    </source>
</reference>
<evidence type="ECO:0000313" key="2">
    <source>
        <dbReference type="Proteomes" id="UP000193224"/>
    </source>
</evidence>
<dbReference type="EMBL" id="FWXB01000038">
    <property type="protein sequence ID" value="SMC14702.1"/>
    <property type="molecule type" value="Genomic_DNA"/>
</dbReference>
<dbReference type="OrthoDB" id="7866162at2"/>
<sequence>MSLTKLFDKSVQVSCTPPGSVNVRIGNAIEGPGGRWIPCASEVGDGAFVSCVYEVGPGRNQVCAANSPTYCPDKALARAIELAATAAA</sequence>
<accession>A0A1X7BYP9</accession>
<name>A0A1X7BYP9_9RHOB</name>
<dbReference type="Proteomes" id="UP000193224">
    <property type="component" value="Unassembled WGS sequence"/>
</dbReference>
<protein>
    <submittedName>
        <fullName evidence="1">Uncharacterized protein</fullName>
    </submittedName>
</protein>
<organism evidence="1 2">
    <name type="scientific">Roseovarius aestuarii</name>
    <dbReference type="NCBI Taxonomy" id="475083"/>
    <lineage>
        <taxon>Bacteria</taxon>
        <taxon>Pseudomonadati</taxon>
        <taxon>Pseudomonadota</taxon>
        <taxon>Alphaproteobacteria</taxon>
        <taxon>Rhodobacterales</taxon>
        <taxon>Roseobacteraceae</taxon>
        <taxon>Roseovarius</taxon>
    </lineage>
</organism>
<keyword evidence="2" id="KW-1185">Reference proteome</keyword>
<evidence type="ECO:0000313" key="1">
    <source>
        <dbReference type="EMBL" id="SMC14702.1"/>
    </source>
</evidence>
<gene>
    <name evidence="1" type="ORF">ROA7745_04572</name>
</gene>